<keyword evidence="7" id="KW-1185">Reference proteome</keyword>
<keyword evidence="2 6" id="KW-0808">Transferase</keyword>
<sequence>MKKSNIDKGKIGVLFDGQGGQHMAMGQDFFNNCPNISYFYETLANKLKISTEELFNMGEEKVNETYYAQPLIFTFESVVSSCLKEDLSKSGTEVEFYSYGFSLGLYSSLIMDESNDFNELIDVVIHRGQYMEEACKKCEQTMAATFTSEVPIVEYVCSLFSKEELAIANFNSPKQIVIGGKKVAVEKAIKLFECLGIKSSLLNVQGAFHTPLMNTAFDSFQRYLRSRTNKLNIPSDKVIIDEAIKDYMGEINDLLSEQIRKRTNLNMAVHEMLEKGVRTFVEIGPSRPISRFVEQISPSSRILSINDLASFNSCIKYLTENITEK</sequence>
<evidence type="ECO:0000313" key="6">
    <source>
        <dbReference type="EMBL" id="MQW38518.1"/>
    </source>
</evidence>
<dbReference type="Proteomes" id="UP000439550">
    <property type="component" value="Unassembled WGS sequence"/>
</dbReference>
<evidence type="ECO:0000313" key="7">
    <source>
        <dbReference type="Proteomes" id="UP000439550"/>
    </source>
</evidence>
<dbReference type="OrthoDB" id="9805460at2"/>
<evidence type="ECO:0000256" key="2">
    <source>
        <dbReference type="ARBA" id="ARBA00022679"/>
    </source>
</evidence>
<dbReference type="InterPro" id="IPR014043">
    <property type="entry name" value="Acyl_transferase_dom"/>
</dbReference>
<dbReference type="Gene3D" id="3.30.70.250">
    <property type="entry name" value="Malonyl-CoA ACP transacylase, ACP-binding"/>
    <property type="match status" value="1"/>
</dbReference>
<dbReference type="InterPro" id="IPR050858">
    <property type="entry name" value="Mal-CoA-ACP_Trans/PKS_FabD"/>
</dbReference>
<evidence type="ECO:0000256" key="1">
    <source>
        <dbReference type="ARBA" id="ARBA00013258"/>
    </source>
</evidence>
<dbReference type="GO" id="GO:0005829">
    <property type="term" value="C:cytosol"/>
    <property type="evidence" value="ECO:0007669"/>
    <property type="project" value="TreeGrafter"/>
</dbReference>
<dbReference type="PANTHER" id="PTHR42681">
    <property type="entry name" value="MALONYL-COA-ACYL CARRIER PROTEIN TRANSACYLASE, MITOCHONDRIAL"/>
    <property type="match status" value="1"/>
</dbReference>
<dbReference type="Gene3D" id="3.40.366.10">
    <property type="entry name" value="Malonyl-Coenzyme A Acyl Carrier Protein, domain 2"/>
    <property type="match status" value="1"/>
</dbReference>
<dbReference type="InterPro" id="IPR016036">
    <property type="entry name" value="Malonyl_transacylase_ACP-bd"/>
</dbReference>
<gene>
    <name evidence="6" type="ORF">GHI93_00955</name>
</gene>
<organism evidence="6 7">
    <name type="scientific">Lactococcus hircilactis</name>
    <dbReference type="NCBI Taxonomy" id="1494462"/>
    <lineage>
        <taxon>Bacteria</taxon>
        <taxon>Bacillati</taxon>
        <taxon>Bacillota</taxon>
        <taxon>Bacilli</taxon>
        <taxon>Lactobacillales</taxon>
        <taxon>Streptococcaceae</taxon>
        <taxon>Lactococcus</taxon>
    </lineage>
</organism>
<keyword evidence="3 6" id="KW-0012">Acyltransferase</keyword>
<accession>A0A7X1Z6I6</accession>
<proteinExistence type="predicted"/>
<dbReference type="InterPro" id="IPR001227">
    <property type="entry name" value="Ac_transferase_dom_sf"/>
</dbReference>
<dbReference type="GO" id="GO:0004314">
    <property type="term" value="F:[acyl-carrier-protein] S-malonyltransferase activity"/>
    <property type="evidence" value="ECO:0007669"/>
    <property type="project" value="UniProtKB-EC"/>
</dbReference>
<protein>
    <recommendedName>
        <fullName evidence="1">[acyl-carrier-protein] S-malonyltransferase</fullName>
        <ecNumber evidence="1">2.3.1.39</ecNumber>
    </recommendedName>
</protein>
<dbReference type="Pfam" id="PF00698">
    <property type="entry name" value="Acyl_transf_1"/>
    <property type="match status" value="1"/>
</dbReference>
<dbReference type="EC" id="2.3.1.39" evidence="1"/>
<comment type="catalytic activity">
    <reaction evidence="4">
        <text>holo-[ACP] + malonyl-CoA = malonyl-[ACP] + CoA</text>
        <dbReference type="Rhea" id="RHEA:41792"/>
        <dbReference type="Rhea" id="RHEA-COMP:9623"/>
        <dbReference type="Rhea" id="RHEA-COMP:9685"/>
        <dbReference type="ChEBI" id="CHEBI:57287"/>
        <dbReference type="ChEBI" id="CHEBI:57384"/>
        <dbReference type="ChEBI" id="CHEBI:64479"/>
        <dbReference type="ChEBI" id="CHEBI:78449"/>
        <dbReference type="EC" id="2.3.1.39"/>
    </reaction>
</comment>
<dbReference type="PANTHER" id="PTHR42681:SF1">
    <property type="entry name" value="MALONYL-COA-ACYL CARRIER PROTEIN TRANSACYLASE, MITOCHONDRIAL"/>
    <property type="match status" value="1"/>
</dbReference>
<dbReference type="SUPFAM" id="SSF55048">
    <property type="entry name" value="Probable ACP-binding domain of malonyl-CoA ACP transacylase"/>
    <property type="match status" value="1"/>
</dbReference>
<dbReference type="InterPro" id="IPR016035">
    <property type="entry name" value="Acyl_Trfase/lysoPLipase"/>
</dbReference>
<comment type="caution">
    <text evidence="6">The sequence shown here is derived from an EMBL/GenBank/DDBJ whole genome shotgun (WGS) entry which is preliminary data.</text>
</comment>
<dbReference type="SMART" id="SM00827">
    <property type="entry name" value="PKS_AT"/>
    <property type="match status" value="1"/>
</dbReference>
<evidence type="ECO:0000256" key="4">
    <source>
        <dbReference type="ARBA" id="ARBA00048462"/>
    </source>
</evidence>
<name>A0A7X1Z6I6_9LACT</name>
<dbReference type="RefSeq" id="WP_153494748.1">
    <property type="nucleotide sequence ID" value="NZ_CBCRWP010000008.1"/>
</dbReference>
<reference evidence="6 7" key="1">
    <citation type="submission" date="2019-10" db="EMBL/GenBank/DDBJ databases">
        <authorList>
            <person name="Dong K."/>
        </authorList>
    </citation>
    <scope>NUCLEOTIDE SEQUENCE [LARGE SCALE GENOMIC DNA]</scope>
    <source>
        <strain evidence="6 7">DSM 28960</strain>
    </source>
</reference>
<evidence type="ECO:0000256" key="3">
    <source>
        <dbReference type="ARBA" id="ARBA00023315"/>
    </source>
</evidence>
<dbReference type="EMBL" id="WITJ01000001">
    <property type="protein sequence ID" value="MQW38518.1"/>
    <property type="molecule type" value="Genomic_DNA"/>
</dbReference>
<evidence type="ECO:0000259" key="5">
    <source>
        <dbReference type="SMART" id="SM00827"/>
    </source>
</evidence>
<dbReference type="GO" id="GO:0006633">
    <property type="term" value="P:fatty acid biosynthetic process"/>
    <property type="evidence" value="ECO:0007669"/>
    <property type="project" value="TreeGrafter"/>
</dbReference>
<dbReference type="AlphaFoldDB" id="A0A7X1Z6I6"/>
<feature type="domain" description="Malonyl-CoA:ACP transacylase (MAT)" evidence="5">
    <location>
        <begin position="14"/>
        <end position="314"/>
    </location>
</feature>
<dbReference type="SUPFAM" id="SSF52151">
    <property type="entry name" value="FabD/lysophospholipase-like"/>
    <property type="match status" value="1"/>
</dbReference>